<proteinExistence type="predicted"/>
<keyword evidence="4" id="KW-1185">Reference proteome</keyword>
<feature type="compositionally biased region" description="Basic residues" evidence="2">
    <location>
        <begin position="12"/>
        <end position="21"/>
    </location>
</feature>
<protein>
    <submittedName>
        <fullName evidence="3">Uncharacterized protein</fullName>
    </submittedName>
</protein>
<gene>
    <name evidence="3" type="ORF">NQ317_016604</name>
</gene>
<comment type="caution">
    <text evidence="3">The sequence shown here is derived from an EMBL/GenBank/DDBJ whole genome shotgun (WGS) entry which is preliminary data.</text>
</comment>
<name>A0ABQ9J4H4_9CUCU</name>
<sequence>MRAPTIEGYAARHSKLSKKTPFKAPPNSAALLETTQNLFPFTSTPTENGHELQEEGKRTELEKCGIQLVPNKANNQMKLIKASLDDEQQYFADILLAIKQVMSSHIQDIQEKYQQKFDKLEEEVKRKDEIITQLKAHIGELEKGTDDSFTTSDSLDTVISKEKQSWEDPTYEEEEELQELPRPFQPWSSPTRPTHNVNLIQTWQKPQKLNKPTVNPGNMKNSSHNWEIELLAAQMRERRSASLDHTTGRPLRRRFGKGSSMDSTKD</sequence>
<feature type="region of interest" description="Disordered" evidence="2">
    <location>
        <begin position="1"/>
        <end position="24"/>
    </location>
</feature>
<reference evidence="3" key="1">
    <citation type="journal article" date="2023" name="Insect Mol. Biol.">
        <title>Genome sequencing provides insights into the evolution of gene families encoding plant cell wall-degrading enzymes in longhorned beetles.</title>
        <authorList>
            <person name="Shin N.R."/>
            <person name="Okamura Y."/>
            <person name="Kirsch R."/>
            <person name="Pauchet Y."/>
        </authorList>
    </citation>
    <scope>NUCLEOTIDE SEQUENCE</scope>
    <source>
        <strain evidence="3">MMC_N1</strain>
    </source>
</reference>
<dbReference type="EMBL" id="JAPWTJ010001339">
    <property type="protein sequence ID" value="KAJ8972471.1"/>
    <property type="molecule type" value="Genomic_DNA"/>
</dbReference>
<evidence type="ECO:0000256" key="2">
    <source>
        <dbReference type="SAM" id="MobiDB-lite"/>
    </source>
</evidence>
<keyword evidence="1" id="KW-0175">Coiled coil</keyword>
<evidence type="ECO:0000313" key="3">
    <source>
        <dbReference type="EMBL" id="KAJ8972471.1"/>
    </source>
</evidence>
<feature type="region of interest" description="Disordered" evidence="2">
    <location>
        <begin position="237"/>
        <end position="266"/>
    </location>
</feature>
<organism evidence="3 4">
    <name type="scientific">Molorchus minor</name>
    <dbReference type="NCBI Taxonomy" id="1323400"/>
    <lineage>
        <taxon>Eukaryota</taxon>
        <taxon>Metazoa</taxon>
        <taxon>Ecdysozoa</taxon>
        <taxon>Arthropoda</taxon>
        <taxon>Hexapoda</taxon>
        <taxon>Insecta</taxon>
        <taxon>Pterygota</taxon>
        <taxon>Neoptera</taxon>
        <taxon>Endopterygota</taxon>
        <taxon>Coleoptera</taxon>
        <taxon>Polyphaga</taxon>
        <taxon>Cucujiformia</taxon>
        <taxon>Chrysomeloidea</taxon>
        <taxon>Cerambycidae</taxon>
        <taxon>Lamiinae</taxon>
        <taxon>Monochamini</taxon>
        <taxon>Molorchus</taxon>
    </lineage>
</organism>
<evidence type="ECO:0000313" key="4">
    <source>
        <dbReference type="Proteomes" id="UP001162164"/>
    </source>
</evidence>
<accession>A0ABQ9J4H4</accession>
<evidence type="ECO:0000256" key="1">
    <source>
        <dbReference type="SAM" id="Coils"/>
    </source>
</evidence>
<feature type="coiled-coil region" evidence="1">
    <location>
        <begin position="106"/>
        <end position="137"/>
    </location>
</feature>
<dbReference type="Proteomes" id="UP001162164">
    <property type="component" value="Unassembled WGS sequence"/>
</dbReference>